<dbReference type="RefSeq" id="WP_112927107.1">
    <property type="nucleotide sequence ID" value="NZ_CP029556.1"/>
</dbReference>
<evidence type="ECO:0000313" key="3">
    <source>
        <dbReference type="Proteomes" id="UP000251842"/>
    </source>
</evidence>
<name>A0A344J785_9GAMM</name>
<dbReference type="InterPro" id="IPR029068">
    <property type="entry name" value="Glyas_Bleomycin-R_OHBP_Dase"/>
</dbReference>
<gene>
    <name evidence="2" type="ORF">DCD74_09565</name>
</gene>
<dbReference type="InterPro" id="IPR004360">
    <property type="entry name" value="Glyas_Fos-R_dOase_dom"/>
</dbReference>
<reference evidence="3" key="1">
    <citation type="submission" date="2018-05" db="EMBL/GenBank/DDBJ databases">
        <title>Luteimonas pekinense sp. nov., isolated from human Meibomian gland secretions, Beijing, China.</title>
        <authorList>
            <person name="Wen T."/>
            <person name="Bai H."/>
            <person name="Lv H."/>
        </authorList>
    </citation>
    <scope>NUCLEOTIDE SEQUENCE [LARGE SCALE GENOMIC DNA]</scope>
    <source>
        <strain evidence="3">83-4</strain>
    </source>
</reference>
<dbReference type="PANTHER" id="PTHR36503:SF2">
    <property type="entry name" value="BLR2408 PROTEIN"/>
    <property type="match status" value="1"/>
</dbReference>
<evidence type="ECO:0000259" key="1">
    <source>
        <dbReference type="PROSITE" id="PS51819"/>
    </source>
</evidence>
<dbReference type="Pfam" id="PF00903">
    <property type="entry name" value="Glyoxalase"/>
    <property type="match status" value="1"/>
</dbReference>
<dbReference type="EMBL" id="CP029556">
    <property type="protein sequence ID" value="AXA84895.1"/>
    <property type="molecule type" value="Genomic_DNA"/>
</dbReference>
<accession>A0A344J785</accession>
<dbReference type="InterPro" id="IPR037523">
    <property type="entry name" value="VOC_core"/>
</dbReference>
<sequence length="139" mass="15319">MATRTQGLYINLPVTDLARTRAFYGALGFEIDPRFSDDNAIAVKLGEGQVAMLLRREFFTTFTDRPIIDPRAGVQCLLAIQLDSREAVDAIVEAAVAQGSDEPHGPEDYGFMYQRAFNDPDGHGWGPFWMDPAGPPAQD</sequence>
<dbReference type="KEGG" id="lue:DCD74_09565"/>
<dbReference type="AlphaFoldDB" id="A0A344J785"/>
<proteinExistence type="predicted"/>
<organism evidence="2 3">
    <name type="scientific">Solilutibacter oculi</name>
    <dbReference type="NCBI Taxonomy" id="2698682"/>
    <lineage>
        <taxon>Bacteria</taxon>
        <taxon>Pseudomonadati</taxon>
        <taxon>Pseudomonadota</taxon>
        <taxon>Gammaproteobacteria</taxon>
        <taxon>Lysobacterales</taxon>
        <taxon>Lysobacteraceae</taxon>
        <taxon>Solilutibacter</taxon>
    </lineage>
</organism>
<dbReference type="SUPFAM" id="SSF54593">
    <property type="entry name" value="Glyoxalase/Bleomycin resistance protein/Dihydroxybiphenyl dioxygenase"/>
    <property type="match status" value="1"/>
</dbReference>
<dbReference type="OrthoDB" id="4265398at2"/>
<dbReference type="PANTHER" id="PTHR36503">
    <property type="entry name" value="BLR2520 PROTEIN"/>
    <property type="match status" value="1"/>
</dbReference>
<protein>
    <submittedName>
        <fullName evidence="2">Glyoxalase</fullName>
    </submittedName>
</protein>
<feature type="domain" description="VOC" evidence="1">
    <location>
        <begin position="6"/>
        <end position="130"/>
    </location>
</feature>
<keyword evidence="3" id="KW-1185">Reference proteome</keyword>
<dbReference type="Proteomes" id="UP000251842">
    <property type="component" value="Chromosome"/>
</dbReference>
<dbReference type="Gene3D" id="3.10.180.10">
    <property type="entry name" value="2,3-Dihydroxybiphenyl 1,2-Dioxygenase, domain 1"/>
    <property type="match status" value="1"/>
</dbReference>
<evidence type="ECO:0000313" key="2">
    <source>
        <dbReference type="EMBL" id="AXA84895.1"/>
    </source>
</evidence>
<dbReference type="PROSITE" id="PS51819">
    <property type="entry name" value="VOC"/>
    <property type="match status" value="1"/>
</dbReference>